<protein>
    <submittedName>
        <fullName evidence="1">Uncharacterized protein</fullName>
    </submittedName>
</protein>
<dbReference type="STRING" id="1618545.US53_C0057G0005"/>
<evidence type="ECO:0000313" key="2">
    <source>
        <dbReference type="Proteomes" id="UP000034591"/>
    </source>
</evidence>
<dbReference type="Proteomes" id="UP000034591">
    <property type="component" value="Unassembled WGS sequence"/>
</dbReference>
<proteinExistence type="predicted"/>
<gene>
    <name evidence="1" type="ORF">US53_C0057G0005</name>
</gene>
<comment type="caution">
    <text evidence="1">The sequence shown here is derived from an EMBL/GenBank/DDBJ whole genome shotgun (WGS) entry which is preliminary data.</text>
</comment>
<dbReference type="EMBL" id="LBTI01000057">
    <property type="protein sequence ID" value="KKQ36326.1"/>
    <property type="molecule type" value="Genomic_DNA"/>
</dbReference>
<feature type="non-terminal residue" evidence="1">
    <location>
        <position position="1"/>
    </location>
</feature>
<name>A0A0G0K6R4_9BACT</name>
<evidence type="ECO:0000313" key="1">
    <source>
        <dbReference type="EMBL" id="KKQ36326.1"/>
    </source>
</evidence>
<accession>A0A0G0K6R4</accession>
<reference evidence="1 2" key="1">
    <citation type="journal article" date="2015" name="Nature">
        <title>rRNA introns, odd ribosomes, and small enigmatic genomes across a large radiation of phyla.</title>
        <authorList>
            <person name="Brown C.T."/>
            <person name="Hug L.A."/>
            <person name="Thomas B.C."/>
            <person name="Sharon I."/>
            <person name="Castelle C.J."/>
            <person name="Singh A."/>
            <person name="Wilkins M.J."/>
            <person name="Williams K.H."/>
            <person name="Banfield J.F."/>
        </authorList>
    </citation>
    <scope>NUCLEOTIDE SEQUENCE [LARGE SCALE GENOMIC DNA]</scope>
</reference>
<dbReference type="AlphaFoldDB" id="A0A0G0K6R4"/>
<sequence>TNLFSATKISKPIEPYLKGFNPRYTRDGFGKNVVNCFAGTFENKYFLYIGSITEPETLSDVVLVYDTIHKNWTIYTGFTNFAHLASFPEWHADFKVGAAGVTVAQTRAAFFGGDNVGKYYRLFENRFIDNQSTQTNRGTDLTNDTLTTTQNPISAELETKFYDLGSPQWYKDFGYIMVLVERGDFNVSYRVDKGNGVFTDWNTLGNFRATSNRVRITEQGYRISFKFTTNTANTIPILNGFIIEDAHATRKRK</sequence>
<organism evidence="1 2">
    <name type="scientific">Candidatus Woesebacteria bacterium GW2011_GWA1_37_7</name>
    <dbReference type="NCBI Taxonomy" id="1618545"/>
    <lineage>
        <taxon>Bacteria</taxon>
        <taxon>Candidatus Woeseibacteriota</taxon>
    </lineage>
</organism>